<proteinExistence type="predicted"/>
<dbReference type="InterPro" id="IPR012337">
    <property type="entry name" value="RNaseH-like_sf"/>
</dbReference>
<feature type="region of interest" description="Disordered" evidence="1">
    <location>
        <begin position="1"/>
        <end position="44"/>
    </location>
</feature>
<name>A0ABQ4XJT5_9ASTR</name>
<feature type="compositionally biased region" description="Basic and acidic residues" evidence="1">
    <location>
        <begin position="19"/>
        <end position="33"/>
    </location>
</feature>
<gene>
    <name evidence="3" type="ORF">Tco_0679792</name>
</gene>
<accession>A0ABQ4XJT5</accession>
<keyword evidence="4" id="KW-1185">Reference proteome</keyword>
<dbReference type="EMBL" id="BQNB010009562">
    <property type="protein sequence ID" value="GJS65228.1"/>
    <property type="molecule type" value="Genomic_DNA"/>
</dbReference>
<sequence>MASGSASIPSVESTFTGKRQHDEAIRSEVRLDSNESLEDDEVHDHSMKEPNVFGPMDNFANTVNPEQSLKKKVKGKNVELSNYIRKERMYMTKKYVARWAYESTIPFHAFEKDSFKMLLEVVGQFGPGLPPPTRYELSTLLLKEEVERTKNLVKRNKKEWKDEGCSIMTDAWSDQKRRSIMNLCVNSRMGTVFLSSKECSSEAHTSEYIYEYVDAYIQEVGAEHVVQIVTDNAYNNMGAAALLKVTRPKIFWTSCATHTINLMLEGIGALPSTKWEECILSSTVKGKAAFATVLSMGFVYGEMIKAKKEIKAVLGDNKKAYEPIIKIIEKKMKGILDTVLHLMAYLLNPYYFYKDTEIQHDPDVSDAVLAFFEIILAGDLEMQLEVTNVEMPKYKKQMDRFGKELAIFTCKIHTEKRNRLEASKLNNLFYVQFNSNLTKKAKRRKARDVEVLLSNNSNMAQEWIVECDGDEEVEVQDQEAQWEVIGEAMEADEYLQPRQSSRTTTKTTQREHFDEEFEFGSEEVVYEEGDYESDGVEIIEGCGDED</sequence>
<dbReference type="Proteomes" id="UP001151760">
    <property type="component" value="Unassembled WGS sequence"/>
</dbReference>
<feature type="domain" description="DUF659" evidence="2">
    <location>
        <begin position="132"/>
        <end position="274"/>
    </location>
</feature>
<evidence type="ECO:0000313" key="3">
    <source>
        <dbReference type="EMBL" id="GJS65228.1"/>
    </source>
</evidence>
<reference evidence="3" key="1">
    <citation type="journal article" date="2022" name="Int. J. Mol. Sci.">
        <title>Draft Genome of Tanacetum Coccineum: Genomic Comparison of Closely Related Tanacetum-Family Plants.</title>
        <authorList>
            <person name="Yamashiro T."/>
            <person name="Shiraishi A."/>
            <person name="Nakayama K."/>
            <person name="Satake H."/>
        </authorList>
    </citation>
    <scope>NUCLEOTIDE SEQUENCE</scope>
</reference>
<evidence type="ECO:0000259" key="2">
    <source>
        <dbReference type="Pfam" id="PF04937"/>
    </source>
</evidence>
<dbReference type="InterPro" id="IPR007021">
    <property type="entry name" value="DUF659"/>
</dbReference>
<dbReference type="PANTHER" id="PTHR32166:SF74">
    <property type="entry name" value="OS05G0256350 PROTEIN"/>
    <property type="match status" value="1"/>
</dbReference>
<evidence type="ECO:0000256" key="1">
    <source>
        <dbReference type="SAM" id="MobiDB-lite"/>
    </source>
</evidence>
<feature type="compositionally biased region" description="Polar residues" evidence="1">
    <location>
        <begin position="1"/>
        <end position="17"/>
    </location>
</feature>
<organism evidence="3 4">
    <name type="scientific">Tanacetum coccineum</name>
    <dbReference type="NCBI Taxonomy" id="301880"/>
    <lineage>
        <taxon>Eukaryota</taxon>
        <taxon>Viridiplantae</taxon>
        <taxon>Streptophyta</taxon>
        <taxon>Embryophyta</taxon>
        <taxon>Tracheophyta</taxon>
        <taxon>Spermatophyta</taxon>
        <taxon>Magnoliopsida</taxon>
        <taxon>eudicotyledons</taxon>
        <taxon>Gunneridae</taxon>
        <taxon>Pentapetalae</taxon>
        <taxon>asterids</taxon>
        <taxon>campanulids</taxon>
        <taxon>Asterales</taxon>
        <taxon>Asteraceae</taxon>
        <taxon>Asteroideae</taxon>
        <taxon>Anthemideae</taxon>
        <taxon>Anthemidinae</taxon>
        <taxon>Tanacetum</taxon>
    </lineage>
</organism>
<evidence type="ECO:0000313" key="4">
    <source>
        <dbReference type="Proteomes" id="UP001151760"/>
    </source>
</evidence>
<dbReference type="Pfam" id="PF04937">
    <property type="entry name" value="DUF659"/>
    <property type="match status" value="1"/>
</dbReference>
<protein>
    <recommendedName>
        <fullName evidence="2">DUF659 domain-containing protein</fullName>
    </recommendedName>
</protein>
<dbReference type="PANTHER" id="PTHR32166">
    <property type="entry name" value="OSJNBA0013A04.12 PROTEIN"/>
    <property type="match status" value="1"/>
</dbReference>
<dbReference type="SUPFAM" id="SSF53098">
    <property type="entry name" value="Ribonuclease H-like"/>
    <property type="match status" value="1"/>
</dbReference>
<reference evidence="3" key="2">
    <citation type="submission" date="2022-01" db="EMBL/GenBank/DDBJ databases">
        <authorList>
            <person name="Yamashiro T."/>
            <person name="Shiraishi A."/>
            <person name="Satake H."/>
            <person name="Nakayama K."/>
        </authorList>
    </citation>
    <scope>NUCLEOTIDE SEQUENCE</scope>
</reference>
<comment type="caution">
    <text evidence="3">The sequence shown here is derived from an EMBL/GenBank/DDBJ whole genome shotgun (WGS) entry which is preliminary data.</text>
</comment>